<name>A0AAN0RGM7_9RHOB</name>
<dbReference type="KEGG" id="ptp:RCA23_c02360"/>
<feature type="transmembrane region" description="Helical" evidence="1">
    <location>
        <begin position="7"/>
        <end position="26"/>
    </location>
</feature>
<sequence length="172" mass="18572">MAVSGKVISGGILGITAAFGIGVYYAQVYGYYETFTEGEVALTSIVSGAPTRIPVTEFEGIDADSSPIRYRACFKTPLSTAMLTETFTTLERSEPRNAPEWFGCFDAAQIAADIDAGIATAYLGAANFEFGIDRIVAIYDDGRGFVWHQINECGDKLYDGSQASDDCPERDQ</sequence>
<dbReference type="Proteomes" id="UP000028680">
    <property type="component" value="Chromosome"/>
</dbReference>
<keyword evidence="3" id="KW-1185">Reference proteome</keyword>
<evidence type="ECO:0000313" key="2">
    <source>
        <dbReference type="EMBL" id="AII85801.1"/>
    </source>
</evidence>
<protein>
    <recommendedName>
        <fullName evidence="4">Histidine kinase</fullName>
    </recommendedName>
</protein>
<gene>
    <name evidence="2" type="ORF">RCA23_c02360</name>
</gene>
<accession>A0AAN0RGM7</accession>
<proteinExistence type="predicted"/>
<dbReference type="AlphaFoldDB" id="A0AAN0RGM7"/>
<evidence type="ECO:0000313" key="3">
    <source>
        <dbReference type="Proteomes" id="UP000028680"/>
    </source>
</evidence>
<dbReference type="RefSeq" id="WP_044048689.1">
    <property type="nucleotide sequence ID" value="NZ_CP003984.1"/>
</dbReference>
<reference evidence="2 3" key="1">
    <citation type="journal article" date="2014" name="ISME J.">
        <title>Adaptation of an abundant Roseobacter RCA organism to pelagic systems revealed by genomic and transcriptomic analyses.</title>
        <authorList>
            <person name="Voget S."/>
            <person name="Wemheuer B."/>
            <person name="Brinkhoff T."/>
            <person name="Vollmers J."/>
            <person name="Dietrich S."/>
            <person name="Giebel H.A."/>
            <person name="Beardsley C."/>
            <person name="Sardemann C."/>
            <person name="Bakenhus I."/>
            <person name="Billerbeck S."/>
            <person name="Daniel R."/>
            <person name="Simon M."/>
        </authorList>
    </citation>
    <scope>NUCLEOTIDE SEQUENCE [LARGE SCALE GENOMIC DNA]</scope>
    <source>
        <strain evidence="2 3">RCA23</strain>
    </source>
</reference>
<evidence type="ECO:0008006" key="4">
    <source>
        <dbReference type="Google" id="ProtNLM"/>
    </source>
</evidence>
<keyword evidence="1" id="KW-1133">Transmembrane helix</keyword>
<dbReference type="EMBL" id="CP003984">
    <property type="protein sequence ID" value="AII85801.1"/>
    <property type="molecule type" value="Genomic_DNA"/>
</dbReference>
<dbReference type="Pfam" id="PF20044">
    <property type="entry name" value="DUF6446"/>
    <property type="match status" value="1"/>
</dbReference>
<dbReference type="InterPro" id="IPR045616">
    <property type="entry name" value="DUF6446"/>
</dbReference>
<organism evidence="2 3">
    <name type="scientific">Planktomarina temperata RCA23</name>
    <dbReference type="NCBI Taxonomy" id="666509"/>
    <lineage>
        <taxon>Bacteria</taxon>
        <taxon>Pseudomonadati</taxon>
        <taxon>Pseudomonadota</taxon>
        <taxon>Alphaproteobacteria</taxon>
        <taxon>Rhodobacterales</taxon>
        <taxon>Paracoccaceae</taxon>
        <taxon>Planktomarina</taxon>
    </lineage>
</organism>
<evidence type="ECO:0000256" key="1">
    <source>
        <dbReference type="SAM" id="Phobius"/>
    </source>
</evidence>
<keyword evidence="1" id="KW-0812">Transmembrane</keyword>
<keyword evidence="1" id="KW-0472">Membrane</keyword>